<evidence type="ECO:0000313" key="3">
    <source>
        <dbReference type="Proteomes" id="UP000281488"/>
    </source>
</evidence>
<dbReference type="AlphaFoldDB" id="A0A1J0YV33"/>
<dbReference type="EMBL" id="RKMZ01000001">
    <property type="protein sequence ID" value="ROX35115.1"/>
    <property type="molecule type" value="Genomic_DNA"/>
</dbReference>
<dbReference type="EMBL" id="CP042213">
    <property type="protein sequence ID" value="QFY92390.1"/>
    <property type="molecule type" value="Genomic_DNA"/>
</dbReference>
<dbReference type="Proteomes" id="UP000281488">
    <property type="component" value="Unassembled WGS sequence"/>
</dbReference>
<evidence type="ECO:0000313" key="1">
    <source>
        <dbReference type="EMBL" id="QFY92390.1"/>
    </source>
</evidence>
<protein>
    <submittedName>
        <fullName evidence="1">Uncharacterized protein</fullName>
    </submittedName>
</protein>
<sequence length="30" mass="3455">MEQKVKVIFVPRSNSDNQLKMFVSAVLFKA</sequence>
<reference evidence="2 3" key="1">
    <citation type="submission" date="2018-10" db="EMBL/GenBank/DDBJ databases">
        <title>Genotypes and phenotypes of Enterococci isolated from broiler chickens.</title>
        <authorList>
            <person name="Muhammad A.R."/>
            <person name="Diarra M.S."/>
        </authorList>
    </citation>
    <scope>NUCLEOTIDE SEQUENCE [LARGE SCALE GENOMIC DNA]</scope>
    <source>
        <strain evidence="2 3">LIT2 A36'</strain>
    </source>
</reference>
<reference evidence="1" key="2">
    <citation type="submission" date="2019-07" db="EMBL/GenBank/DDBJ databases">
        <title>Transferable Resistance Gene optrA in Enterococcus faecalis from Swine in Brazil.</title>
        <authorList>
            <person name="Almeida L.M."/>
            <person name="Lebreton F."/>
            <person name="Gaca A."/>
            <person name="Bispo P.M."/>
            <person name="Saavedra J."/>
            <person name="Filsner P."/>
            <person name="Moreno A.M."/>
            <person name="Mamizuka E.M."/>
            <person name="Gilmore M.S."/>
        </authorList>
    </citation>
    <scope>NUCLEOTIDE SEQUENCE</scope>
    <source>
        <strain evidence="1">L15</strain>
    </source>
</reference>
<organism evidence="1">
    <name type="scientific">Enterococcus faecalis</name>
    <name type="common">Streptococcus faecalis</name>
    <dbReference type="NCBI Taxonomy" id="1351"/>
    <lineage>
        <taxon>Bacteria</taxon>
        <taxon>Bacillati</taxon>
        <taxon>Bacillota</taxon>
        <taxon>Bacilli</taxon>
        <taxon>Lactobacillales</taxon>
        <taxon>Enterococcaceae</taxon>
        <taxon>Enterococcus</taxon>
    </lineage>
</organism>
<accession>A0A1J0YV33</accession>
<gene>
    <name evidence="1" type="ORF">CGZ46_06610</name>
    <name evidence="2" type="ORF">EGW16_01905</name>
</gene>
<proteinExistence type="predicted"/>
<evidence type="ECO:0000313" key="2">
    <source>
        <dbReference type="EMBL" id="ROX35115.1"/>
    </source>
</evidence>
<name>A0A1J0YV33_ENTFL</name>